<accession>A0AAV5JYW3</accession>
<evidence type="ECO:0000313" key="1">
    <source>
        <dbReference type="EMBL" id="GKV16544.1"/>
    </source>
</evidence>
<organism evidence="1 2">
    <name type="scientific">Rubroshorea leprosula</name>
    <dbReference type="NCBI Taxonomy" id="152421"/>
    <lineage>
        <taxon>Eukaryota</taxon>
        <taxon>Viridiplantae</taxon>
        <taxon>Streptophyta</taxon>
        <taxon>Embryophyta</taxon>
        <taxon>Tracheophyta</taxon>
        <taxon>Spermatophyta</taxon>
        <taxon>Magnoliopsida</taxon>
        <taxon>eudicotyledons</taxon>
        <taxon>Gunneridae</taxon>
        <taxon>Pentapetalae</taxon>
        <taxon>rosids</taxon>
        <taxon>malvids</taxon>
        <taxon>Malvales</taxon>
        <taxon>Dipterocarpaceae</taxon>
        <taxon>Rubroshorea</taxon>
    </lineage>
</organism>
<dbReference type="AlphaFoldDB" id="A0AAV5JYW3"/>
<dbReference type="Pfam" id="PF03004">
    <property type="entry name" value="Transposase_24"/>
    <property type="match status" value="1"/>
</dbReference>
<dbReference type="PANTHER" id="PTHR33144:SF25">
    <property type="entry name" value="DUF4216 DOMAIN-CONTAINING PROTEIN"/>
    <property type="match status" value="1"/>
</dbReference>
<gene>
    <name evidence="1" type="ORF">SLEP1_g27174</name>
</gene>
<dbReference type="InterPro" id="IPR004252">
    <property type="entry name" value="Probable_transposase_24"/>
</dbReference>
<keyword evidence="2" id="KW-1185">Reference proteome</keyword>
<evidence type="ECO:0008006" key="3">
    <source>
        <dbReference type="Google" id="ProtNLM"/>
    </source>
</evidence>
<evidence type="ECO:0000313" key="2">
    <source>
        <dbReference type="Proteomes" id="UP001054252"/>
    </source>
</evidence>
<reference evidence="1 2" key="1">
    <citation type="journal article" date="2021" name="Commun. Biol.">
        <title>The genome of Shorea leprosula (Dipterocarpaceae) highlights the ecological relevance of drought in aseasonal tropical rainforests.</title>
        <authorList>
            <person name="Ng K.K.S."/>
            <person name="Kobayashi M.J."/>
            <person name="Fawcett J.A."/>
            <person name="Hatakeyama M."/>
            <person name="Paape T."/>
            <person name="Ng C.H."/>
            <person name="Ang C.C."/>
            <person name="Tnah L.H."/>
            <person name="Lee C.T."/>
            <person name="Nishiyama T."/>
            <person name="Sese J."/>
            <person name="O'Brien M.J."/>
            <person name="Copetti D."/>
            <person name="Mohd Noor M.I."/>
            <person name="Ong R.C."/>
            <person name="Putra M."/>
            <person name="Sireger I.Z."/>
            <person name="Indrioko S."/>
            <person name="Kosugi Y."/>
            <person name="Izuno A."/>
            <person name="Isagi Y."/>
            <person name="Lee S.L."/>
            <person name="Shimizu K.K."/>
        </authorList>
    </citation>
    <scope>NUCLEOTIDE SEQUENCE [LARGE SCALE GENOMIC DNA]</scope>
    <source>
        <strain evidence="1">214</strain>
    </source>
</reference>
<name>A0AAV5JYW3_9ROSI</name>
<dbReference type="EMBL" id="BPVZ01000046">
    <property type="protein sequence ID" value="GKV16544.1"/>
    <property type="molecule type" value="Genomic_DNA"/>
</dbReference>
<dbReference type="Proteomes" id="UP001054252">
    <property type="component" value="Unassembled WGS sequence"/>
</dbReference>
<comment type="caution">
    <text evidence="1">The sequence shown here is derived from an EMBL/GenBank/DDBJ whole genome shotgun (WGS) entry which is preliminary data.</text>
</comment>
<protein>
    <recommendedName>
        <fullName evidence="3">Transposase</fullName>
    </recommendedName>
</protein>
<dbReference type="PANTHER" id="PTHR33144">
    <property type="entry name" value="OS10G0409366 PROTEIN-RELATED"/>
    <property type="match status" value="1"/>
</dbReference>
<sequence length="216" mass="24963">MPETTKADQMAYIKTKFVFSKKLQSWINKSLAKKWRYHKHKLANSKYFDPNKTQEENCRKTPPNVPPQQWQFLVKYFLSPEWKREEHLDDVGKIEFYRITHTLKNGNIVDEEAKRILNEAEATFEKYKQENPDSSTKDLLKAERKFMSEVRGSKRSGRVRGLGLGPTPTSIGISKASSSKNCKLKKVKKELKDLKGQMSAVFGILKDAGLVSQYQC</sequence>
<proteinExistence type="predicted"/>